<dbReference type="InterPro" id="IPR006652">
    <property type="entry name" value="Kelch_1"/>
</dbReference>
<dbReference type="Pfam" id="PF01344">
    <property type="entry name" value="Kelch_1"/>
    <property type="match status" value="1"/>
</dbReference>
<dbReference type="InterPro" id="IPR015915">
    <property type="entry name" value="Kelch-typ_b-propeller"/>
</dbReference>
<dbReference type="SMART" id="SM00612">
    <property type="entry name" value="Kelch"/>
    <property type="match status" value="1"/>
</dbReference>
<proteinExistence type="predicted"/>
<evidence type="ECO:0008006" key="4">
    <source>
        <dbReference type="Google" id="ProtNLM"/>
    </source>
</evidence>
<name>A0A9D4IXP9_DREPO</name>
<evidence type="ECO:0000313" key="2">
    <source>
        <dbReference type="EMBL" id="KAH3792141.1"/>
    </source>
</evidence>
<dbReference type="AlphaFoldDB" id="A0A9D4IXP9"/>
<dbReference type="Proteomes" id="UP000828390">
    <property type="component" value="Unassembled WGS sequence"/>
</dbReference>
<keyword evidence="1" id="KW-0880">Kelch repeat</keyword>
<sequence>MLFISFTARYQAAVAIFRNKIYAVGGTNGWKCLSEVEVYDPEVNEWTMHSQLNIARRGAGIDVFQGMLKVSICV</sequence>
<evidence type="ECO:0000256" key="1">
    <source>
        <dbReference type="ARBA" id="ARBA00022441"/>
    </source>
</evidence>
<dbReference type="EMBL" id="JAIWYP010000007">
    <property type="protein sequence ID" value="KAH3792141.1"/>
    <property type="molecule type" value="Genomic_DNA"/>
</dbReference>
<dbReference type="SUPFAM" id="SSF117281">
    <property type="entry name" value="Kelch motif"/>
    <property type="match status" value="1"/>
</dbReference>
<protein>
    <recommendedName>
        <fullName evidence="4">Kelch repeat protein</fullName>
    </recommendedName>
</protein>
<reference evidence="2" key="1">
    <citation type="journal article" date="2019" name="bioRxiv">
        <title>The Genome of the Zebra Mussel, Dreissena polymorpha: A Resource for Invasive Species Research.</title>
        <authorList>
            <person name="McCartney M.A."/>
            <person name="Auch B."/>
            <person name="Kono T."/>
            <person name="Mallez S."/>
            <person name="Zhang Y."/>
            <person name="Obille A."/>
            <person name="Becker A."/>
            <person name="Abrahante J.E."/>
            <person name="Garbe J."/>
            <person name="Badalamenti J.P."/>
            <person name="Herman A."/>
            <person name="Mangelson H."/>
            <person name="Liachko I."/>
            <person name="Sullivan S."/>
            <person name="Sone E.D."/>
            <person name="Koren S."/>
            <person name="Silverstein K.A.T."/>
            <person name="Beckman K.B."/>
            <person name="Gohl D.M."/>
        </authorList>
    </citation>
    <scope>NUCLEOTIDE SEQUENCE</scope>
    <source>
        <strain evidence="2">Duluth1</strain>
        <tissue evidence="2">Whole animal</tissue>
    </source>
</reference>
<gene>
    <name evidence="2" type="ORF">DPMN_145632</name>
</gene>
<organism evidence="2 3">
    <name type="scientific">Dreissena polymorpha</name>
    <name type="common">Zebra mussel</name>
    <name type="synonym">Mytilus polymorpha</name>
    <dbReference type="NCBI Taxonomy" id="45954"/>
    <lineage>
        <taxon>Eukaryota</taxon>
        <taxon>Metazoa</taxon>
        <taxon>Spiralia</taxon>
        <taxon>Lophotrochozoa</taxon>
        <taxon>Mollusca</taxon>
        <taxon>Bivalvia</taxon>
        <taxon>Autobranchia</taxon>
        <taxon>Heteroconchia</taxon>
        <taxon>Euheterodonta</taxon>
        <taxon>Imparidentia</taxon>
        <taxon>Neoheterodontei</taxon>
        <taxon>Myida</taxon>
        <taxon>Dreissenoidea</taxon>
        <taxon>Dreissenidae</taxon>
        <taxon>Dreissena</taxon>
    </lineage>
</organism>
<reference evidence="2" key="2">
    <citation type="submission" date="2020-11" db="EMBL/GenBank/DDBJ databases">
        <authorList>
            <person name="McCartney M.A."/>
            <person name="Auch B."/>
            <person name="Kono T."/>
            <person name="Mallez S."/>
            <person name="Becker A."/>
            <person name="Gohl D.M."/>
            <person name="Silverstein K.A.T."/>
            <person name="Koren S."/>
            <person name="Bechman K.B."/>
            <person name="Herman A."/>
            <person name="Abrahante J.E."/>
            <person name="Garbe J."/>
        </authorList>
    </citation>
    <scope>NUCLEOTIDE SEQUENCE</scope>
    <source>
        <strain evidence="2">Duluth1</strain>
        <tissue evidence="2">Whole animal</tissue>
    </source>
</reference>
<keyword evidence="3" id="KW-1185">Reference proteome</keyword>
<evidence type="ECO:0000313" key="3">
    <source>
        <dbReference type="Proteomes" id="UP000828390"/>
    </source>
</evidence>
<comment type="caution">
    <text evidence="2">The sequence shown here is derived from an EMBL/GenBank/DDBJ whole genome shotgun (WGS) entry which is preliminary data.</text>
</comment>
<accession>A0A9D4IXP9</accession>
<dbReference type="Gene3D" id="2.120.10.80">
    <property type="entry name" value="Kelch-type beta propeller"/>
    <property type="match status" value="1"/>
</dbReference>